<keyword evidence="1" id="KW-0067">ATP-binding</keyword>
<keyword evidence="1" id="KW-0496">Mitochondrion</keyword>
<dbReference type="InterPro" id="IPR016064">
    <property type="entry name" value="NAD/diacylglycerol_kinase_sf"/>
</dbReference>
<dbReference type="GO" id="GO:0005739">
    <property type="term" value="C:mitochondrion"/>
    <property type="evidence" value="ECO:0007669"/>
    <property type="project" value="UniProtKB-SubCell"/>
</dbReference>
<evidence type="ECO:0000313" key="2">
    <source>
        <dbReference type="EMBL" id="GFT18307.1"/>
    </source>
</evidence>
<comment type="caution">
    <text evidence="2">The sequence shown here is derived from an EMBL/GenBank/DDBJ whole genome shotgun (WGS) entry which is preliminary data.</text>
</comment>
<name>A0A8X6NJE1_NEPPI</name>
<evidence type="ECO:0000313" key="4">
    <source>
        <dbReference type="Proteomes" id="UP000887013"/>
    </source>
</evidence>
<dbReference type="InterPro" id="IPR012355">
    <property type="entry name" value="NADK2_mit"/>
</dbReference>
<dbReference type="SUPFAM" id="SSF111331">
    <property type="entry name" value="NAD kinase/diacylglycerol kinase-like"/>
    <property type="match status" value="1"/>
</dbReference>
<protein>
    <recommendedName>
        <fullName evidence="1">NAD kinase 2, mitochondrial</fullName>
        <ecNumber evidence="1">2.7.1.23</ecNumber>
    </recommendedName>
    <alternativeName>
        <fullName evidence="1">NAD kinase domain-containing protein 1, mitochondrial</fullName>
    </alternativeName>
</protein>
<dbReference type="PANTHER" id="PTHR13158:SF5">
    <property type="entry name" value="NAD KINASE 2, MITOCHONDRIAL"/>
    <property type="match status" value="1"/>
</dbReference>
<dbReference type="PANTHER" id="PTHR13158">
    <property type="match status" value="1"/>
</dbReference>
<dbReference type="OrthoDB" id="185618at2759"/>
<proteinExistence type="inferred from homology"/>
<dbReference type="GO" id="GO:0042803">
    <property type="term" value="F:protein homodimerization activity"/>
    <property type="evidence" value="ECO:0007669"/>
    <property type="project" value="UniProtKB-UniRule"/>
</dbReference>
<dbReference type="InterPro" id="IPR017438">
    <property type="entry name" value="ATP-NAD_kinase_N"/>
</dbReference>
<dbReference type="PIRSF" id="PIRSF017565">
    <property type="entry name" value="Kin_ATP-NAD_euk"/>
    <property type="match status" value="1"/>
</dbReference>
<dbReference type="Gene3D" id="3.40.50.10330">
    <property type="entry name" value="Probable inorganic polyphosphate/atp-NAD kinase, domain 1"/>
    <property type="match status" value="1"/>
</dbReference>
<keyword evidence="1" id="KW-0520">NAD</keyword>
<reference evidence="2" key="1">
    <citation type="submission" date="2020-08" db="EMBL/GenBank/DDBJ databases">
        <title>Multicomponent nature underlies the extraordinary mechanical properties of spider dragline silk.</title>
        <authorList>
            <person name="Kono N."/>
            <person name="Nakamura H."/>
            <person name="Mori M."/>
            <person name="Yoshida Y."/>
            <person name="Ohtoshi R."/>
            <person name="Malay A.D."/>
            <person name="Moran D.A.P."/>
            <person name="Tomita M."/>
            <person name="Numata K."/>
            <person name="Arakawa K."/>
        </authorList>
    </citation>
    <scope>NUCLEOTIDE SEQUENCE</scope>
</reference>
<dbReference type="EMBL" id="BMAW01017041">
    <property type="protein sequence ID" value="GFT51897.1"/>
    <property type="molecule type" value="Genomic_DNA"/>
</dbReference>
<comment type="function">
    <text evidence="1">Mitochondrial NAD(+) kinase that phosphorylates NAD(+) to yield NADP(+). Can use both ATP or inorganic polyphosphate as the phosphoryl donor.</text>
</comment>
<keyword evidence="1" id="KW-0547">Nucleotide-binding</keyword>
<keyword evidence="1 2" id="KW-0418">Kinase</keyword>
<evidence type="ECO:0000256" key="1">
    <source>
        <dbReference type="PIRNR" id="PIRNR017565"/>
    </source>
</evidence>
<dbReference type="InterPro" id="IPR017437">
    <property type="entry name" value="ATP-NAD_kinase_PpnK-typ_C"/>
</dbReference>
<comment type="similarity">
    <text evidence="1">Belongs to the NAD kinase family.</text>
</comment>
<comment type="catalytic activity">
    <reaction evidence="1">
        <text>NAD(+) + ATP = ADP + NADP(+) + H(+)</text>
        <dbReference type="Rhea" id="RHEA:18629"/>
        <dbReference type="ChEBI" id="CHEBI:15378"/>
        <dbReference type="ChEBI" id="CHEBI:30616"/>
        <dbReference type="ChEBI" id="CHEBI:57540"/>
        <dbReference type="ChEBI" id="CHEBI:58349"/>
        <dbReference type="ChEBI" id="CHEBI:456216"/>
        <dbReference type="EC" id="2.7.1.23"/>
    </reaction>
</comment>
<dbReference type="GO" id="GO:0019674">
    <property type="term" value="P:NAD+ metabolic process"/>
    <property type="evidence" value="ECO:0007669"/>
    <property type="project" value="UniProtKB-UniRule"/>
</dbReference>
<dbReference type="GO" id="GO:0005524">
    <property type="term" value="F:ATP binding"/>
    <property type="evidence" value="ECO:0007669"/>
    <property type="project" value="UniProtKB-UniRule"/>
</dbReference>
<organism evidence="2 4">
    <name type="scientific">Nephila pilipes</name>
    <name type="common">Giant wood spider</name>
    <name type="synonym">Nephila maculata</name>
    <dbReference type="NCBI Taxonomy" id="299642"/>
    <lineage>
        <taxon>Eukaryota</taxon>
        <taxon>Metazoa</taxon>
        <taxon>Ecdysozoa</taxon>
        <taxon>Arthropoda</taxon>
        <taxon>Chelicerata</taxon>
        <taxon>Arachnida</taxon>
        <taxon>Araneae</taxon>
        <taxon>Araneomorphae</taxon>
        <taxon>Entelegynae</taxon>
        <taxon>Araneoidea</taxon>
        <taxon>Nephilidae</taxon>
        <taxon>Nephila</taxon>
    </lineage>
</organism>
<dbReference type="Proteomes" id="UP000887013">
    <property type="component" value="Unassembled WGS sequence"/>
</dbReference>
<dbReference type="GO" id="GO:0006741">
    <property type="term" value="P:NADP+ biosynthetic process"/>
    <property type="evidence" value="ECO:0007669"/>
    <property type="project" value="UniProtKB-UniRule"/>
</dbReference>
<comment type="subunit">
    <text evidence="1">Homodimer.</text>
</comment>
<keyword evidence="4" id="KW-1185">Reference proteome</keyword>
<dbReference type="AlphaFoldDB" id="A0A8X6NJE1"/>
<dbReference type="EC" id="2.7.1.23" evidence="1"/>
<dbReference type="EMBL" id="BMAW01058841">
    <property type="protein sequence ID" value="GFT18307.1"/>
    <property type="molecule type" value="Genomic_DNA"/>
</dbReference>
<keyword evidence="1" id="KW-0808">Transferase</keyword>
<accession>A0A8X6NJE1</accession>
<keyword evidence="1" id="KW-0521">NADP</keyword>
<dbReference type="Gene3D" id="2.60.200.30">
    <property type="entry name" value="Probable inorganic polyphosphate/atp-NAD kinase, domain 2"/>
    <property type="match status" value="1"/>
</dbReference>
<evidence type="ECO:0000313" key="3">
    <source>
        <dbReference type="EMBL" id="GFT51897.1"/>
    </source>
</evidence>
<gene>
    <name evidence="2" type="primary">NADK2</name>
    <name evidence="3" type="ORF">NPIL_541631</name>
    <name evidence="2" type="ORF">NPIL_635602</name>
</gene>
<comment type="subcellular location">
    <subcellularLocation>
        <location evidence="1">Mitochondrion</location>
    </subcellularLocation>
</comment>
<dbReference type="GO" id="GO:0003951">
    <property type="term" value="F:NAD+ kinase activity"/>
    <property type="evidence" value="ECO:0007669"/>
    <property type="project" value="UniProtKB-UniRule"/>
</dbReference>
<sequence>MKICLKNVSLLVRNIGGFYSENIWIKRNLSAYPVLSCFFRHFMAGASTSQQNSTVLNEKPFTPKKALILTKFSRYEFEKRTHSELSEEELIKNLEDRGSDYNNLLQHHQIHVKNRDLVVKTLQDQGIETKVVNRFEYSDSYIDWADVIFTTGGDGTYLMAASKIKNRDKPLIGINSDPTRSLGHLCLPSFYTENFPEAVIRLKAGNFRWMLRQRIKISISGENAFDPPIELHDQQLQYPEYRFLDCVEGHHKSNSPKVPKLEKCTKPKCMHELPVRALNEVFIGECLSSRVSYYELAINSSPKEKLKSSGLTVCTGTGSTSWSFNINKVTEQCVKHLLKITSQETNIDIPVSDKTLISRITNKFNNSLIFDPTKLLMAYTLRDPIMFGMGFKCKPRGFAEKIEIKSRMFDACLVIDGGLSFAFNDGATAILEISDDDALLTVTLPDQCDKI</sequence>